<comment type="caution">
    <text evidence="4">The sequence shown here is derived from an EMBL/GenBank/DDBJ whole genome shotgun (WGS) entry which is preliminary data.</text>
</comment>
<dbReference type="dictyBase" id="DDB_G0267842"/>
<keyword evidence="2" id="KW-0521">NADP</keyword>
<dbReference type="VEuPathDB" id="AmoebaDB:DDB_G0267842"/>
<dbReference type="HOGENOM" id="CLU_007383_8_2_1"/>
<dbReference type="eggNOG" id="ENOG502RG69">
    <property type="taxonomic scope" value="Eukaryota"/>
</dbReference>
<proteinExistence type="inferred from homology"/>
<dbReference type="Pfam" id="PF05368">
    <property type="entry name" value="NmrA"/>
    <property type="match status" value="1"/>
</dbReference>
<dbReference type="InterPro" id="IPR051164">
    <property type="entry name" value="NmrA-like_oxidored"/>
</dbReference>
<sequence>MSKSIISVFGATGQQGGSVVGELLKVGNFKVRALTRNPDSEVAKKLKEKGVEVVKCDDSDSKEAIQEALKNSYGIFSVTFPFGKNESEDEIGKKVADAALGAGVKHFVFSGLAPCNEISNGRYDVPHFDNKHKVEMYARQLSKENPSFVSSFVYAPFYYQNFKTYFQPKKSNENGNENYSISLPSDPTGKPLDMGDIENIGSIVSEIFSNQSKYSGVVVPFSGDALTGPEIANTFSKVTGKTVTFNFIPPSVYRTFGFPGADEMASMFEYYNEFGAFNDLDKSIASKITKLTSLEEYLKKSQFKLE</sequence>
<dbReference type="AlphaFoldDB" id="Q55G33"/>
<name>Q55G33_DICDI</name>
<evidence type="ECO:0000313" key="4">
    <source>
        <dbReference type="EMBL" id="EAL73374.1"/>
    </source>
</evidence>
<evidence type="ECO:0000313" key="5">
    <source>
        <dbReference type="Proteomes" id="UP000002195"/>
    </source>
</evidence>
<reference evidence="4 5" key="1">
    <citation type="journal article" date="2005" name="Nature">
        <title>The genome of the social amoeba Dictyostelium discoideum.</title>
        <authorList>
            <consortium name="The Dictyostelium discoideum Sequencing Consortium"/>
            <person name="Eichinger L."/>
            <person name="Pachebat J.A."/>
            <person name="Glockner G."/>
            <person name="Rajandream M.A."/>
            <person name="Sucgang R."/>
            <person name="Berriman M."/>
            <person name="Song J."/>
            <person name="Olsen R."/>
            <person name="Szafranski K."/>
            <person name="Xu Q."/>
            <person name="Tunggal B."/>
            <person name="Kummerfeld S."/>
            <person name="Madera M."/>
            <person name="Konfortov B.A."/>
            <person name="Rivero F."/>
            <person name="Bankier A.T."/>
            <person name="Lehmann R."/>
            <person name="Hamlin N."/>
            <person name="Davies R."/>
            <person name="Gaudet P."/>
            <person name="Fey P."/>
            <person name="Pilcher K."/>
            <person name="Chen G."/>
            <person name="Saunders D."/>
            <person name="Sodergren E."/>
            <person name="Davis P."/>
            <person name="Kerhornou A."/>
            <person name="Nie X."/>
            <person name="Hall N."/>
            <person name="Anjard C."/>
            <person name="Hemphill L."/>
            <person name="Bason N."/>
            <person name="Farbrother P."/>
            <person name="Desany B."/>
            <person name="Just E."/>
            <person name="Morio T."/>
            <person name="Rost R."/>
            <person name="Churcher C."/>
            <person name="Cooper J."/>
            <person name="Haydock S."/>
            <person name="van Driessche N."/>
            <person name="Cronin A."/>
            <person name="Goodhead I."/>
            <person name="Muzny D."/>
            <person name="Mourier T."/>
            <person name="Pain A."/>
            <person name="Lu M."/>
            <person name="Harper D."/>
            <person name="Lindsay R."/>
            <person name="Hauser H."/>
            <person name="James K."/>
            <person name="Quiles M."/>
            <person name="Madan Babu M."/>
            <person name="Saito T."/>
            <person name="Buchrieser C."/>
            <person name="Wardroper A."/>
            <person name="Felder M."/>
            <person name="Thangavelu M."/>
            <person name="Johnson D."/>
            <person name="Knights A."/>
            <person name="Loulseged H."/>
            <person name="Mungall K."/>
            <person name="Oliver K."/>
            <person name="Price C."/>
            <person name="Quail M.A."/>
            <person name="Urushihara H."/>
            <person name="Hernandez J."/>
            <person name="Rabbinowitsch E."/>
            <person name="Steffen D."/>
            <person name="Sanders M."/>
            <person name="Ma J."/>
            <person name="Kohara Y."/>
            <person name="Sharp S."/>
            <person name="Simmonds M."/>
            <person name="Spiegler S."/>
            <person name="Tivey A."/>
            <person name="Sugano S."/>
            <person name="White B."/>
            <person name="Walker D."/>
            <person name="Woodward J."/>
            <person name="Winckler T."/>
            <person name="Tanaka Y."/>
            <person name="Shaulsky G."/>
            <person name="Schleicher M."/>
            <person name="Weinstock G."/>
            <person name="Rosenthal A."/>
            <person name="Cox E.C."/>
            <person name="Chisholm R.L."/>
            <person name="Gibbs R."/>
            <person name="Loomis W.F."/>
            <person name="Platzer M."/>
            <person name="Kay R.R."/>
            <person name="Williams J."/>
            <person name="Dear P.H."/>
            <person name="Noegel A.A."/>
            <person name="Barrell B."/>
            <person name="Kuspa A."/>
        </authorList>
    </citation>
    <scope>NUCLEOTIDE SEQUENCE [LARGE SCALE GENOMIC DNA]</scope>
    <source>
        <strain evidence="4 5">AX4</strain>
    </source>
</reference>
<keyword evidence="5" id="KW-1185">Reference proteome</keyword>
<dbReference type="EMBL" id="AAFI02000003">
    <property type="protein sequence ID" value="EAL73374.1"/>
    <property type="molecule type" value="Genomic_DNA"/>
</dbReference>
<evidence type="ECO:0000256" key="1">
    <source>
        <dbReference type="ARBA" id="ARBA00006328"/>
    </source>
</evidence>
<dbReference type="PaxDb" id="44689-DDB0189586"/>
<dbReference type="PhylomeDB" id="Q55G33"/>
<accession>Q55G33</accession>
<dbReference type="PANTHER" id="PTHR42748">
    <property type="entry name" value="NITROGEN METABOLITE REPRESSION PROTEIN NMRA FAMILY MEMBER"/>
    <property type="match status" value="1"/>
</dbReference>
<gene>
    <name evidence="4" type="ORF">DDB_G0267842</name>
</gene>
<protein>
    <recommendedName>
        <fullName evidence="3">NmrA-like domain-containing protein</fullName>
    </recommendedName>
</protein>
<dbReference type="Gene3D" id="3.40.50.720">
    <property type="entry name" value="NAD(P)-binding Rossmann-like Domain"/>
    <property type="match status" value="1"/>
</dbReference>
<dbReference type="CDD" id="cd05251">
    <property type="entry name" value="NmrA_like_SDR_a"/>
    <property type="match status" value="1"/>
</dbReference>
<dbReference type="KEGG" id="ddi:DDB_G0267842"/>
<dbReference type="Gene3D" id="3.90.25.10">
    <property type="entry name" value="UDP-galactose 4-epimerase, domain 1"/>
    <property type="match status" value="1"/>
</dbReference>
<evidence type="ECO:0000256" key="2">
    <source>
        <dbReference type="ARBA" id="ARBA00022857"/>
    </source>
</evidence>
<organism evidence="4 5">
    <name type="scientific">Dictyostelium discoideum</name>
    <name type="common">Social amoeba</name>
    <dbReference type="NCBI Taxonomy" id="44689"/>
    <lineage>
        <taxon>Eukaryota</taxon>
        <taxon>Amoebozoa</taxon>
        <taxon>Evosea</taxon>
        <taxon>Eumycetozoa</taxon>
        <taxon>Dictyostelia</taxon>
        <taxon>Dictyosteliales</taxon>
        <taxon>Dictyosteliaceae</taxon>
        <taxon>Dictyostelium</taxon>
    </lineage>
</organism>
<dbReference type="PANTHER" id="PTHR42748:SF4">
    <property type="entry name" value="NMRA-LIKE DOMAIN-CONTAINING PROTEIN-RELATED"/>
    <property type="match status" value="1"/>
</dbReference>
<dbReference type="RefSeq" id="XP_647350.1">
    <property type="nucleotide sequence ID" value="XM_642258.1"/>
</dbReference>
<dbReference type="GeneID" id="8616161"/>
<feature type="domain" description="NmrA-like" evidence="3">
    <location>
        <begin position="3"/>
        <end position="298"/>
    </location>
</feature>
<dbReference type="STRING" id="44689.Q55G33"/>
<dbReference type="SMR" id="Q55G33"/>
<comment type="similarity">
    <text evidence="1">Belongs to the NmrA-type oxidoreductase family.</text>
</comment>
<dbReference type="FunCoup" id="Q55G33">
    <property type="interactions" value="201"/>
</dbReference>
<dbReference type="Proteomes" id="UP000002195">
    <property type="component" value="Unassembled WGS sequence"/>
</dbReference>
<dbReference type="InterPro" id="IPR036291">
    <property type="entry name" value="NAD(P)-bd_dom_sf"/>
</dbReference>
<dbReference type="InParanoid" id="Q55G33"/>
<dbReference type="InterPro" id="IPR008030">
    <property type="entry name" value="NmrA-like"/>
</dbReference>
<dbReference type="GO" id="GO:0005634">
    <property type="term" value="C:nucleus"/>
    <property type="evidence" value="ECO:0000318"/>
    <property type="project" value="GO_Central"/>
</dbReference>
<dbReference type="SUPFAM" id="SSF51735">
    <property type="entry name" value="NAD(P)-binding Rossmann-fold domains"/>
    <property type="match status" value="1"/>
</dbReference>
<evidence type="ECO:0000259" key="3">
    <source>
        <dbReference type="Pfam" id="PF05368"/>
    </source>
</evidence>
<dbReference type="OMA" id="GYFMTNY"/>